<keyword evidence="3" id="KW-1185">Reference proteome</keyword>
<reference evidence="3 4" key="1">
    <citation type="submission" date="2019-05" db="EMBL/GenBank/DDBJ databases">
        <title>Emergence of the Ug99 lineage of the wheat stem rust pathogen through somatic hybridization.</title>
        <authorList>
            <person name="Li F."/>
            <person name="Upadhyaya N.M."/>
            <person name="Sperschneider J."/>
            <person name="Matny O."/>
            <person name="Nguyen-Phuc H."/>
            <person name="Mago R."/>
            <person name="Raley C."/>
            <person name="Miller M.E."/>
            <person name="Silverstein K.A.T."/>
            <person name="Henningsen E."/>
            <person name="Hirsch C.D."/>
            <person name="Visser B."/>
            <person name="Pretorius Z.A."/>
            <person name="Steffenson B.J."/>
            <person name="Schwessinger B."/>
            <person name="Dodds P.N."/>
            <person name="Figueroa M."/>
        </authorList>
    </citation>
    <scope>NUCLEOTIDE SEQUENCE [LARGE SCALE GENOMIC DNA]</scope>
    <source>
        <strain evidence="1">21-0</strain>
        <strain evidence="2 4">Ug99</strain>
    </source>
</reference>
<dbReference type="AlphaFoldDB" id="A0A5B0SN68"/>
<evidence type="ECO:0000313" key="4">
    <source>
        <dbReference type="Proteomes" id="UP000325313"/>
    </source>
</evidence>
<evidence type="ECO:0000313" key="3">
    <source>
        <dbReference type="Proteomes" id="UP000324748"/>
    </source>
</evidence>
<sequence length="102" mass="11054">MYASSSLSQFTEKPGMSHWLERSQCWKYLKAREQKAARPPSTSRYGVTPTGPATLADPMAASQEAARAGGVVPGAQSCGLLNWRKPCTEADLTPHHDLLPGR</sequence>
<name>A0A5B0SN68_PUCGR</name>
<dbReference type="EMBL" id="VSWC01000028">
    <property type="protein sequence ID" value="KAA1108470.1"/>
    <property type="molecule type" value="Genomic_DNA"/>
</dbReference>
<organism evidence="2 4">
    <name type="scientific">Puccinia graminis f. sp. tritici</name>
    <dbReference type="NCBI Taxonomy" id="56615"/>
    <lineage>
        <taxon>Eukaryota</taxon>
        <taxon>Fungi</taxon>
        <taxon>Dikarya</taxon>
        <taxon>Basidiomycota</taxon>
        <taxon>Pucciniomycotina</taxon>
        <taxon>Pucciniomycetes</taxon>
        <taxon>Pucciniales</taxon>
        <taxon>Pucciniaceae</taxon>
        <taxon>Puccinia</taxon>
    </lineage>
</organism>
<protein>
    <submittedName>
        <fullName evidence="2">Uncharacterized protein</fullName>
    </submittedName>
</protein>
<comment type="caution">
    <text evidence="2">The sequence shown here is derived from an EMBL/GenBank/DDBJ whole genome shotgun (WGS) entry which is preliminary data.</text>
</comment>
<dbReference type="OrthoDB" id="3344688at2759"/>
<evidence type="ECO:0000313" key="2">
    <source>
        <dbReference type="EMBL" id="KAA1138583.1"/>
    </source>
</evidence>
<evidence type="ECO:0000313" key="1">
    <source>
        <dbReference type="EMBL" id="KAA1108470.1"/>
    </source>
</evidence>
<proteinExistence type="predicted"/>
<gene>
    <name evidence="1" type="ORF">PGT21_013731</name>
    <name evidence="2" type="ORF">PGTUg99_030065</name>
</gene>
<dbReference type="EMBL" id="VDEP01000002">
    <property type="protein sequence ID" value="KAA1138583.1"/>
    <property type="molecule type" value="Genomic_DNA"/>
</dbReference>
<dbReference type="Proteomes" id="UP000325313">
    <property type="component" value="Unassembled WGS sequence"/>
</dbReference>
<accession>A0A5B0SN68</accession>
<dbReference type="Proteomes" id="UP000324748">
    <property type="component" value="Unassembled WGS sequence"/>
</dbReference>